<protein>
    <recommendedName>
        <fullName evidence="8">ZNF380 coiled-coil domain-containing protein</fullName>
    </recommendedName>
</protein>
<evidence type="ECO:0000259" key="8">
    <source>
        <dbReference type="Pfam" id="PF23406"/>
    </source>
</evidence>
<name>A0A8S1EKB9_9PELO</name>
<evidence type="ECO:0000256" key="2">
    <source>
        <dbReference type="ARBA" id="ARBA00022473"/>
    </source>
</evidence>
<dbReference type="GO" id="GO:0044773">
    <property type="term" value="P:mitotic DNA damage checkpoint signaling"/>
    <property type="evidence" value="ECO:0007669"/>
    <property type="project" value="TreeGrafter"/>
</dbReference>
<evidence type="ECO:0000256" key="1">
    <source>
        <dbReference type="ARBA" id="ARBA00004324"/>
    </source>
</evidence>
<feature type="compositionally biased region" description="Basic and acidic residues" evidence="7">
    <location>
        <begin position="64"/>
        <end position="73"/>
    </location>
</feature>
<evidence type="ECO:0000256" key="4">
    <source>
        <dbReference type="ARBA" id="ARBA00022771"/>
    </source>
</evidence>
<dbReference type="InterPro" id="IPR040050">
    <property type="entry name" value="ZNF830-like"/>
</dbReference>
<dbReference type="GO" id="GO:0003676">
    <property type="term" value="F:nucleic acid binding"/>
    <property type="evidence" value="ECO:0007669"/>
    <property type="project" value="InterPro"/>
</dbReference>
<evidence type="ECO:0000256" key="6">
    <source>
        <dbReference type="ARBA" id="ARBA00023242"/>
    </source>
</evidence>
<keyword evidence="2" id="KW-0217">Developmental protein</keyword>
<evidence type="ECO:0000256" key="7">
    <source>
        <dbReference type="SAM" id="MobiDB-lite"/>
    </source>
</evidence>
<dbReference type="InterPro" id="IPR059039">
    <property type="entry name" value="ZNF380_CC"/>
</dbReference>
<keyword evidence="6" id="KW-0539">Nucleus</keyword>
<dbReference type="GO" id="GO:0008270">
    <property type="term" value="F:zinc ion binding"/>
    <property type="evidence" value="ECO:0007669"/>
    <property type="project" value="UniProtKB-KW"/>
</dbReference>
<evidence type="ECO:0000313" key="10">
    <source>
        <dbReference type="Proteomes" id="UP000494206"/>
    </source>
</evidence>
<dbReference type="PANTHER" id="PTHR13278:SF0">
    <property type="entry name" value="ZINC FINGER PROTEIN 830"/>
    <property type="match status" value="1"/>
</dbReference>
<organism evidence="9 10">
    <name type="scientific">Caenorhabditis bovis</name>
    <dbReference type="NCBI Taxonomy" id="2654633"/>
    <lineage>
        <taxon>Eukaryota</taxon>
        <taxon>Metazoa</taxon>
        <taxon>Ecdysozoa</taxon>
        <taxon>Nematoda</taxon>
        <taxon>Chromadorea</taxon>
        <taxon>Rhabditida</taxon>
        <taxon>Rhabditina</taxon>
        <taxon>Rhabditomorpha</taxon>
        <taxon>Rhabditoidea</taxon>
        <taxon>Rhabditidae</taxon>
        <taxon>Peloderinae</taxon>
        <taxon>Caenorhabditis</taxon>
    </lineage>
</organism>
<keyword evidence="3" id="KW-0479">Metal-binding</keyword>
<comment type="caution">
    <text evidence="9">The sequence shown here is derived from an EMBL/GenBank/DDBJ whole genome shotgun (WGS) entry which is preliminary data.</text>
</comment>
<evidence type="ECO:0000256" key="5">
    <source>
        <dbReference type="ARBA" id="ARBA00022833"/>
    </source>
</evidence>
<evidence type="ECO:0000313" key="9">
    <source>
        <dbReference type="EMBL" id="CAB3402528.1"/>
    </source>
</evidence>
<comment type="subcellular location">
    <subcellularLocation>
        <location evidence="1">Nucleus speckle</location>
    </subcellularLocation>
</comment>
<keyword evidence="5" id="KW-0862">Zinc</keyword>
<dbReference type="Proteomes" id="UP000494206">
    <property type="component" value="Unassembled WGS sequence"/>
</dbReference>
<proteinExistence type="predicted"/>
<keyword evidence="10" id="KW-1185">Reference proteome</keyword>
<dbReference type="GO" id="GO:0005681">
    <property type="term" value="C:spliceosomal complex"/>
    <property type="evidence" value="ECO:0007669"/>
    <property type="project" value="InterPro"/>
</dbReference>
<feature type="region of interest" description="Disordered" evidence="7">
    <location>
        <begin position="36"/>
        <end position="125"/>
    </location>
</feature>
<dbReference type="GO" id="GO:0033314">
    <property type="term" value="P:mitotic DNA replication checkpoint signaling"/>
    <property type="evidence" value="ECO:0007669"/>
    <property type="project" value="TreeGrafter"/>
</dbReference>
<dbReference type="AlphaFoldDB" id="A0A8S1EKB9"/>
<dbReference type="GO" id="GO:0033260">
    <property type="term" value="P:nuclear DNA replication"/>
    <property type="evidence" value="ECO:0007669"/>
    <property type="project" value="TreeGrafter"/>
</dbReference>
<reference evidence="9 10" key="1">
    <citation type="submission" date="2020-04" db="EMBL/GenBank/DDBJ databases">
        <authorList>
            <person name="Laetsch R D."/>
            <person name="Stevens L."/>
            <person name="Kumar S."/>
            <person name="Blaxter L. M."/>
        </authorList>
    </citation>
    <scope>NUCLEOTIDE SEQUENCE [LARGE SCALE GENOMIC DNA]</scope>
</reference>
<feature type="domain" description="ZNF380 coiled-coil" evidence="8">
    <location>
        <begin position="117"/>
        <end position="198"/>
    </location>
</feature>
<gene>
    <name evidence="9" type="ORF">CBOVIS_LOCUS5131</name>
</gene>
<dbReference type="OrthoDB" id="77607at2759"/>
<keyword evidence="4" id="KW-0863">Zinc-finger</keyword>
<dbReference type="Pfam" id="PF23406">
    <property type="entry name" value="ZNF380_CC"/>
    <property type="match status" value="1"/>
</dbReference>
<dbReference type="EMBL" id="CADEPM010000003">
    <property type="protein sequence ID" value="CAB3402528.1"/>
    <property type="molecule type" value="Genomic_DNA"/>
</dbReference>
<sequence>MSLNPNIAKQKPNGNIQCLVCNTEVKAKVWTAHVNGKKHRDSIERIKALAAAPKRPIESNAEEPPNKKAKESSSNDGPKAIPDDFFDGSSATDLTTRRKDDSLKSDQFKSSGVIEGLPKGFFDDKQRDNRVLDTREKNAILDKEFERWKEEIGEETNEQQAKEEETEAAEIRRLELERIDEQMAALKKLNELEIQKEKRLHQAMERRKAKEAEKKMELDEDDDDVDFDVDIDWRAKDIFS</sequence>
<feature type="compositionally biased region" description="Basic and acidic residues" evidence="7">
    <location>
        <begin position="95"/>
        <end position="107"/>
    </location>
</feature>
<feature type="compositionally biased region" description="Basic and acidic residues" evidence="7">
    <location>
        <begin position="201"/>
        <end position="217"/>
    </location>
</feature>
<accession>A0A8S1EKB9</accession>
<feature type="region of interest" description="Disordered" evidence="7">
    <location>
        <begin position="201"/>
        <end position="221"/>
    </location>
</feature>
<evidence type="ECO:0000256" key="3">
    <source>
        <dbReference type="ARBA" id="ARBA00022723"/>
    </source>
</evidence>
<dbReference type="PANTHER" id="PTHR13278">
    <property type="entry name" value="ZINC FINGER PROTEIN 830"/>
    <property type="match status" value="1"/>
</dbReference>